<comment type="caution">
    <text evidence="1">The sequence shown here is derived from an EMBL/GenBank/DDBJ whole genome shotgun (WGS) entry which is preliminary data.</text>
</comment>
<evidence type="ECO:0000313" key="1">
    <source>
        <dbReference type="EMBL" id="GEU89992.1"/>
    </source>
</evidence>
<proteinExistence type="predicted"/>
<reference evidence="1" key="1">
    <citation type="journal article" date="2019" name="Sci. Rep.">
        <title>Draft genome of Tanacetum cinerariifolium, the natural source of mosquito coil.</title>
        <authorList>
            <person name="Yamashiro T."/>
            <person name="Shiraishi A."/>
            <person name="Satake H."/>
            <person name="Nakayama K."/>
        </authorList>
    </citation>
    <scope>NUCLEOTIDE SEQUENCE</scope>
</reference>
<accession>A0A6L2NY89</accession>
<dbReference type="EMBL" id="BKCJ010010084">
    <property type="protein sequence ID" value="GEU89992.1"/>
    <property type="molecule type" value="Genomic_DNA"/>
</dbReference>
<name>A0A6L2NY89_TANCI</name>
<gene>
    <name evidence="1" type="ORF">Tci_061970</name>
</gene>
<organism evidence="1">
    <name type="scientific">Tanacetum cinerariifolium</name>
    <name type="common">Dalmatian daisy</name>
    <name type="synonym">Chrysanthemum cinerariifolium</name>
    <dbReference type="NCBI Taxonomy" id="118510"/>
    <lineage>
        <taxon>Eukaryota</taxon>
        <taxon>Viridiplantae</taxon>
        <taxon>Streptophyta</taxon>
        <taxon>Embryophyta</taxon>
        <taxon>Tracheophyta</taxon>
        <taxon>Spermatophyta</taxon>
        <taxon>Magnoliopsida</taxon>
        <taxon>eudicotyledons</taxon>
        <taxon>Gunneridae</taxon>
        <taxon>Pentapetalae</taxon>
        <taxon>asterids</taxon>
        <taxon>campanulids</taxon>
        <taxon>Asterales</taxon>
        <taxon>Asteraceae</taxon>
        <taxon>Asteroideae</taxon>
        <taxon>Anthemideae</taxon>
        <taxon>Anthemidinae</taxon>
        <taxon>Tanacetum</taxon>
    </lineage>
</organism>
<protein>
    <submittedName>
        <fullName evidence="1">Uncharacterized protein</fullName>
    </submittedName>
</protein>
<dbReference type="AlphaFoldDB" id="A0A6L2NY89"/>
<sequence length="280" mass="32427">MLDKNLYDLWKSKMKLYMQNREHGRMILESVEHDLLIWSTVEENGVTRTKKYVELSAAKKIQADCDMKATDIILQVEAMLTEAHEARQIFDEEKLAFLADPGVPDGQAIQTIFPNNVAFQTKDLGTYDSDCDDISMEKQFSWLTFPSMVLMLSQSKPSDALPIKAEAPKELPKISLVNESLKNLKFHLDKFDNVVKIRTTPKAPTKGEWGFEHKKANNEIISEFFENNDLKAQLQNKDSTICKLKDIRKSLREKSKEENVNYDYGEIETKMWNLRIVWQD</sequence>